<protein>
    <submittedName>
        <fullName evidence="1">Uncharacterized protein</fullName>
    </submittedName>
</protein>
<proteinExistence type="predicted"/>
<dbReference type="HOGENOM" id="CLU_1963123_0_0_1"/>
<reference evidence="1" key="2">
    <citation type="submission" date="2018-04" db="EMBL/GenBank/DDBJ databases">
        <title>OnivRS2 (Oryza nivara Reference Sequence Version 2).</title>
        <authorList>
            <person name="Zhang J."/>
            <person name="Kudrna D."/>
            <person name="Lee S."/>
            <person name="Talag J."/>
            <person name="Rajasekar S."/>
            <person name="Welchert J."/>
            <person name="Hsing Y.-I."/>
            <person name="Wing R.A."/>
        </authorList>
    </citation>
    <scope>NUCLEOTIDE SEQUENCE [LARGE SCALE GENOMIC DNA]</scope>
    <source>
        <strain evidence="1">SL10</strain>
    </source>
</reference>
<dbReference type="STRING" id="4536.A0A0E0J9R0"/>
<dbReference type="Gramene" id="ONIVA12G10300.1">
    <property type="protein sequence ID" value="ONIVA12G10300.1"/>
    <property type="gene ID" value="ONIVA12G10300"/>
</dbReference>
<organism evidence="1">
    <name type="scientific">Oryza nivara</name>
    <name type="common">Indian wild rice</name>
    <name type="synonym">Oryza sativa f. spontanea</name>
    <dbReference type="NCBI Taxonomy" id="4536"/>
    <lineage>
        <taxon>Eukaryota</taxon>
        <taxon>Viridiplantae</taxon>
        <taxon>Streptophyta</taxon>
        <taxon>Embryophyta</taxon>
        <taxon>Tracheophyta</taxon>
        <taxon>Spermatophyta</taxon>
        <taxon>Magnoliopsida</taxon>
        <taxon>Liliopsida</taxon>
        <taxon>Poales</taxon>
        <taxon>Poaceae</taxon>
        <taxon>BOP clade</taxon>
        <taxon>Oryzoideae</taxon>
        <taxon>Oryzeae</taxon>
        <taxon>Oryzinae</taxon>
        <taxon>Oryza</taxon>
    </lineage>
</organism>
<dbReference type="Proteomes" id="UP000006591">
    <property type="component" value="Chromosome 12"/>
</dbReference>
<name>A0A0E0J9R0_ORYNI</name>
<evidence type="ECO:0000313" key="2">
    <source>
        <dbReference type="Proteomes" id="UP000006591"/>
    </source>
</evidence>
<accession>A0A0E0J9R0</accession>
<dbReference type="EnsemblPlants" id="ONIVA12G10300.1">
    <property type="protein sequence ID" value="ONIVA12G10300.1"/>
    <property type="gene ID" value="ONIVA12G10300"/>
</dbReference>
<dbReference type="OMA" id="GTWKVQM"/>
<dbReference type="Gene3D" id="3.90.25.10">
    <property type="entry name" value="UDP-galactose 4-epimerase, domain 1"/>
    <property type="match status" value="1"/>
</dbReference>
<evidence type="ECO:0000313" key="1">
    <source>
        <dbReference type="EnsemblPlants" id="ONIVA12G10300.1"/>
    </source>
</evidence>
<keyword evidence="2" id="KW-1185">Reference proteome</keyword>
<dbReference type="Gene3D" id="3.40.50.720">
    <property type="entry name" value="NAD(P)-binding Rossmann-like Domain"/>
    <property type="match status" value="1"/>
</dbReference>
<reference evidence="1" key="1">
    <citation type="submission" date="2015-04" db="UniProtKB">
        <authorList>
            <consortium name="EnsemblPlants"/>
        </authorList>
    </citation>
    <scope>IDENTIFICATION</scope>
    <source>
        <strain evidence="1">SL10</strain>
    </source>
</reference>
<sequence length="128" mass="14893">MKDLNFAIQVAVTHYYHIFYDGCLTNFDIGDHGAEATLLYPELASINQILSRYENSITPCLMVFVLYTSPFKYTLFYHQVDRGTWKVQMRLNYHVHVQTCFRTLRGLKYGYPVSNSNVQSSHSAQRNV</sequence>
<dbReference type="AlphaFoldDB" id="A0A0E0J9R0"/>